<dbReference type="Proteomes" id="UP000603865">
    <property type="component" value="Unassembled WGS sequence"/>
</dbReference>
<dbReference type="SUPFAM" id="SSF53448">
    <property type="entry name" value="Nucleotide-diphospho-sugar transferases"/>
    <property type="match status" value="1"/>
</dbReference>
<dbReference type="GO" id="GO:0044010">
    <property type="term" value="P:single-species biofilm formation"/>
    <property type="evidence" value="ECO:0007669"/>
    <property type="project" value="TreeGrafter"/>
</dbReference>
<accession>A0A918F7J1</accession>
<dbReference type="InterPro" id="IPR050834">
    <property type="entry name" value="Glycosyltransf_2"/>
</dbReference>
<protein>
    <submittedName>
        <fullName evidence="2">Rhamnosyltransferase</fullName>
    </submittedName>
</protein>
<dbReference type="InterPro" id="IPR029044">
    <property type="entry name" value="Nucleotide-diphossugar_trans"/>
</dbReference>
<organism evidence="2 3">
    <name type="scientific">Deinococcus ruber</name>
    <dbReference type="NCBI Taxonomy" id="1848197"/>
    <lineage>
        <taxon>Bacteria</taxon>
        <taxon>Thermotogati</taxon>
        <taxon>Deinococcota</taxon>
        <taxon>Deinococci</taxon>
        <taxon>Deinococcales</taxon>
        <taxon>Deinococcaceae</taxon>
        <taxon>Deinococcus</taxon>
    </lineage>
</organism>
<dbReference type="Gene3D" id="3.90.550.10">
    <property type="entry name" value="Spore Coat Polysaccharide Biosynthesis Protein SpsA, Chain A"/>
    <property type="match status" value="1"/>
</dbReference>
<dbReference type="PANTHER" id="PTHR43685:SF13">
    <property type="entry name" value="O ANTIGEN BIOSYNTHESIS RHAMNOSYLTRANSFERASE RFBN"/>
    <property type="match status" value="1"/>
</dbReference>
<gene>
    <name evidence="2" type="primary">rfbN</name>
    <name evidence="2" type="ORF">GCM10008957_21890</name>
</gene>
<dbReference type="InterPro" id="IPR001173">
    <property type="entry name" value="Glyco_trans_2-like"/>
</dbReference>
<proteinExistence type="predicted"/>
<evidence type="ECO:0000313" key="3">
    <source>
        <dbReference type="Proteomes" id="UP000603865"/>
    </source>
</evidence>
<dbReference type="RefSeq" id="WP_189090267.1">
    <property type="nucleotide sequence ID" value="NZ_BMQL01000010.1"/>
</dbReference>
<evidence type="ECO:0000313" key="2">
    <source>
        <dbReference type="EMBL" id="GGR08726.1"/>
    </source>
</evidence>
<reference evidence="2" key="2">
    <citation type="submission" date="2020-09" db="EMBL/GenBank/DDBJ databases">
        <authorList>
            <person name="Sun Q."/>
            <person name="Ohkuma M."/>
        </authorList>
    </citation>
    <scope>NUCLEOTIDE SEQUENCE</scope>
    <source>
        <strain evidence="2">JCM 31311</strain>
    </source>
</reference>
<dbReference type="EMBL" id="BMQL01000010">
    <property type="protein sequence ID" value="GGR08726.1"/>
    <property type="molecule type" value="Genomic_DNA"/>
</dbReference>
<reference evidence="2" key="1">
    <citation type="journal article" date="2014" name="Int. J. Syst. Evol. Microbiol.">
        <title>Complete genome sequence of Corynebacterium casei LMG S-19264T (=DSM 44701T), isolated from a smear-ripened cheese.</title>
        <authorList>
            <consortium name="US DOE Joint Genome Institute (JGI-PGF)"/>
            <person name="Walter F."/>
            <person name="Albersmeier A."/>
            <person name="Kalinowski J."/>
            <person name="Ruckert C."/>
        </authorList>
    </citation>
    <scope>NUCLEOTIDE SEQUENCE</scope>
    <source>
        <strain evidence="2">JCM 31311</strain>
    </source>
</reference>
<dbReference type="AlphaFoldDB" id="A0A918F7J1"/>
<name>A0A918F7J1_9DEIO</name>
<dbReference type="PANTHER" id="PTHR43685">
    <property type="entry name" value="GLYCOSYLTRANSFERASE"/>
    <property type="match status" value="1"/>
</dbReference>
<comment type="caution">
    <text evidence="2">The sequence shown here is derived from an EMBL/GenBank/DDBJ whole genome shotgun (WGS) entry which is preliminary data.</text>
</comment>
<feature type="domain" description="Glycosyltransferase 2-like" evidence="1">
    <location>
        <begin position="3"/>
        <end position="168"/>
    </location>
</feature>
<evidence type="ECO:0000259" key="1">
    <source>
        <dbReference type="Pfam" id="PF00535"/>
    </source>
</evidence>
<dbReference type="Pfam" id="PF00535">
    <property type="entry name" value="Glycos_transf_2"/>
    <property type="match status" value="1"/>
</dbReference>
<keyword evidence="3" id="KW-1185">Reference proteome</keyword>
<sequence>MKVVIPTLNPSRYINKDSLLLKRGEDLILIDSESEENLKDFIDENVVKIYSIPRRSFNHGATRNIGARLARDMGSKIVVFMTQDAIPADASWLEHLIAPIISGEAVATFARQIPRRDASLVERFSRYFNYPSKSMIREEADIARLGVKAFFFSNVCSAVRIDAFWELGGFPENVIMNEDMTLAAKLLRAGHRIKYVAEAEVIHSHDYTIKQQFRRNFDVGAFFVEAGPELAGARVGGEGLRFVREQLKYVLRHGRADLVPLAIVEAAAKFTAFQLGKRHRYLPKNLKKKLSMHSYHWDQKETS</sequence>